<dbReference type="GO" id="GO:0016020">
    <property type="term" value="C:membrane"/>
    <property type="evidence" value="ECO:0007669"/>
    <property type="project" value="InterPro"/>
</dbReference>
<feature type="transmembrane region" description="Helical" evidence="1">
    <location>
        <begin position="12"/>
        <end position="34"/>
    </location>
</feature>
<proteinExistence type="predicted"/>
<dbReference type="Pfam" id="PF06580">
    <property type="entry name" value="His_kinase"/>
    <property type="match status" value="1"/>
</dbReference>
<evidence type="ECO:0000259" key="2">
    <source>
        <dbReference type="Pfam" id="PF02518"/>
    </source>
</evidence>
<dbReference type="STRING" id="1348624.GCA_001591545_00279"/>
<dbReference type="PANTHER" id="PTHR34220:SF7">
    <property type="entry name" value="SENSOR HISTIDINE KINASE YPDA"/>
    <property type="match status" value="1"/>
</dbReference>
<keyword evidence="1" id="KW-0812">Transmembrane</keyword>
<dbReference type="PANTHER" id="PTHR34220">
    <property type="entry name" value="SENSOR HISTIDINE KINASE YPDA"/>
    <property type="match status" value="1"/>
</dbReference>
<feature type="domain" description="Histidine kinase/HSP90-like ATPase" evidence="2">
    <location>
        <begin position="472"/>
        <end position="572"/>
    </location>
</feature>
<evidence type="ECO:0000313" key="5">
    <source>
        <dbReference type="Proteomes" id="UP000249134"/>
    </source>
</evidence>
<keyword evidence="5" id="KW-1185">Reference proteome</keyword>
<evidence type="ECO:0000259" key="3">
    <source>
        <dbReference type="Pfam" id="PF06580"/>
    </source>
</evidence>
<name>A0A2X4W8H8_LEDLE</name>
<reference evidence="4 5" key="1">
    <citation type="submission" date="2018-06" db="EMBL/GenBank/DDBJ databases">
        <authorList>
            <consortium name="Pathogen Informatics"/>
            <person name="Doyle S."/>
        </authorList>
    </citation>
    <scope>NUCLEOTIDE SEQUENCE [LARGE SCALE GENOMIC DNA]</scope>
    <source>
        <strain evidence="4 5">NCTC4824</strain>
    </source>
</reference>
<dbReference type="InterPro" id="IPR003594">
    <property type="entry name" value="HATPase_dom"/>
</dbReference>
<dbReference type="GO" id="GO:0000155">
    <property type="term" value="F:phosphorelay sensor kinase activity"/>
    <property type="evidence" value="ECO:0007669"/>
    <property type="project" value="InterPro"/>
</dbReference>
<dbReference type="InterPro" id="IPR036890">
    <property type="entry name" value="HATPase_C_sf"/>
</dbReference>
<dbReference type="KEGG" id="blen:NCTC4824_01183"/>
<dbReference type="Proteomes" id="UP000249134">
    <property type="component" value="Chromosome 1"/>
</dbReference>
<feature type="transmembrane region" description="Helical" evidence="1">
    <location>
        <begin position="278"/>
        <end position="297"/>
    </location>
</feature>
<feature type="domain" description="Signal transduction histidine kinase internal region" evidence="3">
    <location>
        <begin position="370"/>
        <end position="449"/>
    </location>
</feature>
<sequence>MKFNNIRLRNKFLILYIFAVFLPIMLTNIIFYMITTESVKDQKTHDIDLILKQIKTDFLESVDDAIGISTSLYTDNLMNEFFERSYDTPLEYIESYDRTLRGFNKYGPSFSSIQKIEFYTNNPTVLYSGGVRYLGEEEWEGTDKEKNDSLPIIKRTTKANGESNLSVIRKLNFFKTYNEYAKVVKVDIDNLVLDSIFQNVTFEGDIFLINNKGIVEYAKNKELEWENQDISFRGIDIPENAQMFQETIHHNSGLKDWQIVGVIAEQEILEEVYQSRRFLYYVAFFNLIIPTAIIIIISNTFYSRLMKIVTHIKKVKNQQFQVIKGPEDQDEIGTLIKEYNRMIIKIKELINDVYKVNIQKKNLQLQKKQAQLSALQSQIDPHFLFNALETIRMRSIIKKEEETARIIHNMAKMLRNSITWGKDWVVVEDEVNIIIAFLEIQKYRFGSKLTYRIKIDPQIKQNIIPNMSILPFVENASIHGIEPRKSEGEICLDINKIDSTIEVIVKDNGPGFNSDKLTSLLESLTTQEQIGEHVGIKNVYYRLKLYYGNNFDFSIESQTGAGTRIKLVFPVQNEGLKGINR</sequence>
<dbReference type="EMBL" id="LS483476">
    <property type="protein sequence ID" value="SQI53950.1"/>
    <property type="molecule type" value="Genomic_DNA"/>
</dbReference>
<keyword evidence="1" id="KW-1133">Transmembrane helix</keyword>
<dbReference type="Gene3D" id="6.10.340.10">
    <property type="match status" value="1"/>
</dbReference>
<dbReference type="Gene3D" id="3.30.565.10">
    <property type="entry name" value="Histidine kinase-like ATPase, C-terminal domain"/>
    <property type="match status" value="1"/>
</dbReference>
<organism evidence="4 5">
    <name type="scientific">Lederbergia lenta</name>
    <name type="common">Bacillus lentus</name>
    <dbReference type="NCBI Taxonomy" id="1467"/>
    <lineage>
        <taxon>Bacteria</taxon>
        <taxon>Bacillati</taxon>
        <taxon>Bacillota</taxon>
        <taxon>Bacilli</taxon>
        <taxon>Bacillales</taxon>
        <taxon>Bacillaceae</taxon>
        <taxon>Lederbergia</taxon>
    </lineage>
</organism>
<keyword evidence="4" id="KW-0808">Transferase</keyword>
<evidence type="ECO:0000313" key="4">
    <source>
        <dbReference type="EMBL" id="SQI53950.1"/>
    </source>
</evidence>
<gene>
    <name evidence="4" type="primary">ypdA_3</name>
    <name evidence="4" type="ORF">NCTC4824_01183</name>
</gene>
<dbReference type="InterPro" id="IPR050640">
    <property type="entry name" value="Bact_2-comp_sensor_kinase"/>
</dbReference>
<dbReference type="Pfam" id="PF02518">
    <property type="entry name" value="HATPase_c"/>
    <property type="match status" value="1"/>
</dbReference>
<evidence type="ECO:0000256" key="1">
    <source>
        <dbReference type="SAM" id="Phobius"/>
    </source>
</evidence>
<dbReference type="SUPFAM" id="SSF55874">
    <property type="entry name" value="ATPase domain of HSP90 chaperone/DNA topoisomerase II/histidine kinase"/>
    <property type="match status" value="1"/>
</dbReference>
<dbReference type="InterPro" id="IPR010559">
    <property type="entry name" value="Sig_transdc_His_kin_internal"/>
</dbReference>
<dbReference type="AlphaFoldDB" id="A0A2X4W8H8"/>
<accession>A0A2X4W8H8</accession>
<keyword evidence="4" id="KW-0418">Kinase</keyword>
<dbReference type="RefSeq" id="WP_066136441.1">
    <property type="nucleotide sequence ID" value="NZ_CBCSGM010000001.1"/>
</dbReference>
<keyword evidence="1" id="KW-0472">Membrane</keyword>
<protein>
    <submittedName>
        <fullName evidence="4">Integral membrane sensor signal transduction histidine kinase</fullName>
    </submittedName>
</protein>